<dbReference type="EMBL" id="VIKS01000009">
    <property type="protein sequence ID" value="TQV87023.1"/>
    <property type="molecule type" value="Genomic_DNA"/>
</dbReference>
<reference evidence="4 5" key="1">
    <citation type="submission" date="2019-07" db="EMBL/GenBank/DDBJ databases">
        <title>Draft genome for Aliikangiella sp. M105.</title>
        <authorList>
            <person name="Wang G."/>
        </authorList>
    </citation>
    <scope>NUCLEOTIDE SEQUENCE [LARGE SCALE GENOMIC DNA]</scope>
    <source>
        <strain evidence="4 5">M105</strain>
    </source>
</reference>
<dbReference type="AlphaFoldDB" id="A0A545UC67"/>
<evidence type="ECO:0000313" key="5">
    <source>
        <dbReference type="Proteomes" id="UP000315439"/>
    </source>
</evidence>
<evidence type="ECO:0000313" key="4">
    <source>
        <dbReference type="EMBL" id="TQV87023.1"/>
    </source>
</evidence>
<dbReference type="OrthoDB" id="63332at2"/>
<feature type="domain" description="HTH tetR-type" evidence="3">
    <location>
        <begin position="12"/>
        <end position="72"/>
    </location>
</feature>
<dbReference type="InterPro" id="IPR009057">
    <property type="entry name" value="Homeodomain-like_sf"/>
</dbReference>
<evidence type="ECO:0000259" key="3">
    <source>
        <dbReference type="PROSITE" id="PS50977"/>
    </source>
</evidence>
<protein>
    <submittedName>
        <fullName evidence="4">TetR/AcrR family transcriptional regulator</fullName>
    </submittedName>
</protein>
<organism evidence="4 5">
    <name type="scientific">Aliikangiella coralliicola</name>
    <dbReference type="NCBI Taxonomy" id="2592383"/>
    <lineage>
        <taxon>Bacteria</taxon>
        <taxon>Pseudomonadati</taxon>
        <taxon>Pseudomonadota</taxon>
        <taxon>Gammaproteobacteria</taxon>
        <taxon>Oceanospirillales</taxon>
        <taxon>Pleioneaceae</taxon>
        <taxon>Aliikangiella</taxon>
    </lineage>
</organism>
<dbReference type="SUPFAM" id="SSF46689">
    <property type="entry name" value="Homeodomain-like"/>
    <property type="match status" value="1"/>
</dbReference>
<proteinExistence type="predicted"/>
<keyword evidence="1 2" id="KW-0238">DNA-binding</keyword>
<evidence type="ECO:0000256" key="2">
    <source>
        <dbReference type="PROSITE-ProRule" id="PRU00335"/>
    </source>
</evidence>
<sequence>MTGIKSQQSRSQKTLSKLIDAFYQLLQDKYFEQISIKEITSLANVAVGTFYRRIENKEALLPAVYEKYHEDMAQWTNRHFSPTYWRGKSVKELSFSLVADIYHYFKSRRGIIRTLHLYSRLNPNIVSAQQTQERLDQYKNIEQVIANLLEYSGHKHPEKKANMVSFLILSCIIERVLYPDITPSLGLSMSDKQFTSELSNVVFTYIN</sequence>
<dbReference type="Pfam" id="PF00440">
    <property type="entry name" value="TetR_N"/>
    <property type="match status" value="1"/>
</dbReference>
<dbReference type="GO" id="GO:0003677">
    <property type="term" value="F:DNA binding"/>
    <property type="evidence" value="ECO:0007669"/>
    <property type="project" value="UniProtKB-UniRule"/>
</dbReference>
<comment type="caution">
    <text evidence="4">The sequence shown here is derived from an EMBL/GenBank/DDBJ whole genome shotgun (WGS) entry which is preliminary data.</text>
</comment>
<evidence type="ECO:0000256" key="1">
    <source>
        <dbReference type="ARBA" id="ARBA00023125"/>
    </source>
</evidence>
<dbReference type="InterPro" id="IPR001647">
    <property type="entry name" value="HTH_TetR"/>
</dbReference>
<keyword evidence="5" id="KW-1185">Reference proteome</keyword>
<dbReference type="RefSeq" id="WP_142894603.1">
    <property type="nucleotide sequence ID" value="NZ_ML660165.1"/>
</dbReference>
<gene>
    <name evidence="4" type="ORF">FLL46_14550</name>
</gene>
<dbReference type="Gene3D" id="1.10.357.10">
    <property type="entry name" value="Tetracycline Repressor, domain 2"/>
    <property type="match status" value="1"/>
</dbReference>
<name>A0A545UC67_9GAMM</name>
<feature type="DNA-binding region" description="H-T-H motif" evidence="2">
    <location>
        <begin position="35"/>
        <end position="54"/>
    </location>
</feature>
<dbReference type="PROSITE" id="PS50977">
    <property type="entry name" value="HTH_TETR_2"/>
    <property type="match status" value="1"/>
</dbReference>
<dbReference type="PANTHER" id="PTHR43479:SF11">
    <property type="entry name" value="ACREF_ENVCD OPERON REPRESSOR-RELATED"/>
    <property type="match status" value="1"/>
</dbReference>
<accession>A0A545UC67</accession>
<dbReference type="Proteomes" id="UP000315439">
    <property type="component" value="Unassembled WGS sequence"/>
</dbReference>
<dbReference type="PANTHER" id="PTHR43479">
    <property type="entry name" value="ACREF/ENVCD OPERON REPRESSOR-RELATED"/>
    <property type="match status" value="1"/>
</dbReference>
<dbReference type="InterPro" id="IPR050624">
    <property type="entry name" value="HTH-type_Tx_Regulator"/>
</dbReference>